<accession>A0A316AP64</accession>
<dbReference type="EMBL" id="QGDT01000002">
    <property type="protein sequence ID" value="PWJ59493.1"/>
    <property type="molecule type" value="Genomic_DNA"/>
</dbReference>
<dbReference type="AlphaFoldDB" id="A0A316AP64"/>
<organism evidence="1 2">
    <name type="scientific">Dyadobacter jejuensis</name>
    <dbReference type="NCBI Taxonomy" id="1082580"/>
    <lineage>
        <taxon>Bacteria</taxon>
        <taxon>Pseudomonadati</taxon>
        <taxon>Bacteroidota</taxon>
        <taxon>Cytophagia</taxon>
        <taxon>Cytophagales</taxon>
        <taxon>Spirosomataceae</taxon>
        <taxon>Dyadobacter</taxon>
    </lineage>
</organism>
<comment type="caution">
    <text evidence="1">The sequence shown here is derived from an EMBL/GenBank/DDBJ whole genome shotgun (WGS) entry which is preliminary data.</text>
</comment>
<proteinExistence type="predicted"/>
<sequence length="54" mass="6350">MKISTEGEYEKASERADAIFEAKKGTLEYEELQVLLKALKDYEDDFVRMLKDFN</sequence>
<gene>
    <name evidence="1" type="ORF">CLV98_102327</name>
</gene>
<evidence type="ECO:0000313" key="1">
    <source>
        <dbReference type="EMBL" id="PWJ59493.1"/>
    </source>
</evidence>
<keyword evidence="2" id="KW-1185">Reference proteome</keyword>
<protein>
    <submittedName>
        <fullName evidence="1">Uncharacterized protein</fullName>
    </submittedName>
</protein>
<evidence type="ECO:0000313" key="2">
    <source>
        <dbReference type="Proteomes" id="UP000245880"/>
    </source>
</evidence>
<dbReference type="RefSeq" id="WP_170120667.1">
    <property type="nucleotide sequence ID" value="NZ_QGDT01000002.1"/>
</dbReference>
<name>A0A316AP64_9BACT</name>
<reference evidence="1 2" key="1">
    <citation type="submission" date="2018-03" db="EMBL/GenBank/DDBJ databases">
        <title>Genomic Encyclopedia of Archaeal and Bacterial Type Strains, Phase II (KMG-II): from individual species to whole genera.</title>
        <authorList>
            <person name="Goeker M."/>
        </authorList>
    </citation>
    <scope>NUCLEOTIDE SEQUENCE [LARGE SCALE GENOMIC DNA]</scope>
    <source>
        <strain evidence="1 2">DSM 100346</strain>
    </source>
</reference>
<dbReference type="Proteomes" id="UP000245880">
    <property type="component" value="Unassembled WGS sequence"/>
</dbReference>